<dbReference type="PANTHER" id="PTHR33507">
    <property type="entry name" value="INNER MEMBRANE PROTEIN YBBJ"/>
    <property type="match status" value="1"/>
</dbReference>
<dbReference type="Pfam" id="PF01957">
    <property type="entry name" value="NfeD"/>
    <property type="match status" value="1"/>
</dbReference>
<dbReference type="SUPFAM" id="SSF141322">
    <property type="entry name" value="NfeD domain-like"/>
    <property type="match status" value="1"/>
</dbReference>
<dbReference type="CDD" id="cd07021">
    <property type="entry name" value="Clp_protease_NfeD_like"/>
    <property type="match status" value="1"/>
</dbReference>
<feature type="transmembrane region" description="Helical" evidence="5">
    <location>
        <begin position="344"/>
        <end position="362"/>
    </location>
</feature>
<dbReference type="Gene3D" id="2.40.50.140">
    <property type="entry name" value="Nucleic acid-binding proteins"/>
    <property type="match status" value="1"/>
</dbReference>
<feature type="chain" id="PRO_5045346869" evidence="6">
    <location>
        <begin position="22"/>
        <end position="449"/>
    </location>
</feature>
<keyword evidence="6" id="KW-0732">Signal</keyword>
<dbReference type="SUPFAM" id="SSF52096">
    <property type="entry name" value="ClpP/crotonase"/>
    <property type="match status" value="1"/>
</dbReference>
<dbReference type="PANTHER" id="PTHR33507:SF3">
    <property type="entry name" value="INNER MEMBRANE PROTEIN YBBJ"/>
    <property type="match status" value="1"/>
</dbReference>
<evidence type="ECO:0000259" key="9">
    <source>
        <dbReference type="Pfam" id="PF25145"/>
    </source>
</evidence>
<evidence type="ECO:0000313" key="10">
    <source>
        <dbReference type="EMBL" id="UXX78120.1"/>
    </source>
</evidence>
<evidence type="ECO:0000256" key="5">
    <source>
        <dbReference type="SAM" id="Phobius"/>
    </source>
</evidence>
<feature type="transmembrane region" description="Helical" evidence="5">
    <location>
        <begin position="255"/>
        <end position="275"/>
    </location>
</feature>
<evidence type="ECO:0000256" key="2">
    <source>
        <dbReference type="ARBA" id="ARBA00022692"/>
    </source>
</evidence>
<dbReference type="InterPro" id="IPR002810">
    <property type="entry name" value="NfeD-like_C"/>
</dbReference>
<accession>A0ABY6CXL7</accession>
<dbReference type="Gene3D" id="3.90.226.10">
    <property type="entry name" value="2-enoyl-CoA Hydratase, Chain A, domain 1"/>
    <property type="match status" value="1"/>
</dbReference>
<keyword evidence="3 5" id="KW-1133">Transmembrane helix</keyword>
<dbReference type="InterPro" id="IPR056739">
    <property type="entry name" value="NfeD_membrane"/>
</dbReference>
<dbReference type="InterPro" id="IPR029045">
    <property type="entry name" value="ClpP/crotonase-like_dom_sf"/>
</dbReference>
<evidence type="ECO:0000256" key="6">
    <source>
        <dbReference type="SAM" id="SignalP"/>
    </source>
</evidence>
<dbReference type="InterPro" id="IPR052165">
    <property type="entry name" value="Membrane_assoc_protease"/>
</dbReference>
<organism evidence="10 11">
    <name type="scientific">Reichenbachiella carrageenanivorans</name>
    <dbReference type="NCBI Taxonomy" id="2979869"/>
    <lineage>
        <taxon>Bacteria</taxon>
        <taxon>Pseudomonadati</taxon>
        <taxon>Bacteroidota</taxon>
        <taxon>Cytophagia</taxon>
        <taxon>Cytophagales</taxon>
        <taxon>Reichenbachiellaceae</taxon>
        <taxon>Reichenbachiella</taxon>
    </lineage>
</organism>
<keyword evidence="2 5" id="KW-0812">Transmembrane</keyword>
<feature type="domain" description="NfeD integral membrane" evidence="8">
    <location>
        <begin position="233"/>
        <end position="358"/>
    </location>
</feature>
<dbReference type="InterPro" id="IPR056738">
    <property type="entry name" value="NfeD1b_N"/>
</dbReference>
<feature type="transmembrane region" description="Helical" evidence="5">
    <location>
        <begin position="306"/>
        <end position="324"/>
    </location>
</feature>
<proteinExistence type="predicted"/>
<protein>
    <submittedName>
        <fullName evidence="10">Nodulation protein NfeD</fullName>
    </submittedName>
</protein>
<dbReference type="Proteomes" id="UP001062165">
    <property type="component" value="Chromosome"/>
</dbReference>
<reference evidence="10" key="1">
    <citation type="submission" date="2022-10" db="EMBL/GenBank/DDBJ databases">
        <title>Comparative genomics and taxonomic characterization of three novel marine species of genus Reichenbachiella exhibiting antioxidant and polysaccharide degradation activities.</title>
        <authorList>
            <person name="Muhammad N."/>
            <person name="Lee Y.-J."/>
            <person name="Ko J."/>
            <person name="Kim S.-G."/>
        </authorList>
    </citation>
    <scope>NUCLEOTIDE SEQUENCE</scope>
    <source>
        <strain evidence="10">Wsw4-B4</strain>
    </source>
</reference>
<gene>
    <name evidence="10" type="ORF">N7E81_12200</name>
</gene>
<name>A0ABY6CXL7_9BACT</name>
<evidence type="ECO:0000259" key="8">
    <source>
        <dbReference type="Pfam" id="PF24961"/>
    </source>
</evidence>
<dbReference type="RefSeq" id="WP_263049866.1">
    <property type="nucleotide sequence ID" value="NZ_CP106735.1"/>
</dbReference>
<evidence type="ECO:0000256" key="3">
    <source>
        <dbReference type="ARBA" id="ARBA00022989"/>
    </source>
</evidence>
<dbReference type="Pfam" id="PF25145">
    <property type="entry name" value="NfeD1b_N"/>
    <property type="match status" value="1"/>
</dbReference>
<dbReference type="Pfam" id="PF24961">
    <property type="entry name" value="NfeD_membrane"/>
    <property type="match status" value="1"/>
</dbReference>
<dbReference type="InterPro" id="IPR012340">
    <property type="entry name" value="NA-bd_OB-fold"/>
</dbReference>
<evidence type="ECO:0000259" key="7">
    <source>
        <dbReference type="Pfam" id="PF01957"/>
    </source>
</evidence>
<comment type="subcellular location">
    <subcellularLocation>
        <location evidence="1">Membrane</location>
        <topology evidence="1">Multi-pass membrane protein</topology>
    </subcellularLocation>
</comment>
<feature type="domain" description="NfeD-like C-terminal" evidence="7">
    <location>
        <begin position="393"/>
        <end position="446"/>
    </location>
</feature>
<feature type="signal peptide" evidence="6">
    <location>
        <begin position="1"/>
        <end position="21"/>
    </location>
</feature>
<evidence type="ECO:0000256" key="1">
    <source>
        <dbReference type="ARBA" id="ARBA00004141"/>
    </source>
</evidence>
<feature type="transmembrane region" description="Helical" evidence="5">
    <location>
        <begin position="281"/>
        <end position="299"/>
    </location>
</feature>
<evidence type="ECO:0000313" key="11">
    <source>
        <dbReference type="Proteomes" id="UP001062165"/>
    </source>
</evidence>
<feature type="domain" description="NfeD1b N-terminal" evidence="9">
    <location>
        <begin position="31"/>
        <end position="214"/>
    </location>
</feature>
<evidence type="ECO:0000256" key="4">
    <source>
        <dbReference type="ARBA" id="ARBA00023136"/>
    </source>
</evidence>
<feature type="transmembrane region" description="Helical" evidence="5">
    <location>
        <begin position="225"/>
        <end position="248"/>
    </location>
</feature>
<keyword evidence="11" id="KW-1185">Reference proteome</keyword>
<dbReference type="EMBL" id="CP106735">
    <property type="protein sequence ID" value="UXX78120.1"/>
    <property type="molecule type" value="Genomic_DNA"/>
</dbReference>
<keyword evidence="4 5" id="KW-0472">Membrane</keyword>
<sequence>MYKRLPVLILIFFALLTGLQAQDSTAVKPLVFLMKLDADIDPRTNRYTELALDKAVEQQADYVIIEMDTYGGALNDADDIRTRVLEFEKPIYVYINKDAASAGALISIACDSIYMAKGASIGAATVVTQDGAAAPDKYQSYMRSIMRSTAEANGRDPKIAEAMVDQDVEVDSISTEGKVITFSTSEAIKHGFCEAQVNSVEEIMSRSGVVDYDVFEYELTASEKIISIFINPYVSGILILIIMGGIYFELQTPGVGFPILASLIALILYFTPYYLNGLAENWEIIMFFIGVVLLFLEIFVIPGFGLAGIAGIMLMVTSLTLVMLNNDWFDFSFVPSGHLTTAVLVTFLGLIGSFIVMFIGGVRLTESGMFKRIALETTMDKASGYTSNFKKGSFIGKTGVAYTILRPSGKIEIDHEIYDAYTRGNYIEQGTPIEVIGEEGTSLKVKALV</sequence>